<gene>
    <name evidence="1" type="ORF">SPARVUS_LOCUS9371173</name>
</gene>
<dbReference type="EMBL" id="CATNWA010015221">
    <property type="protein sequence ID" value="CAI9580881.1"/>
    <property type="molecule type" value="Genomic_DNA"/>
</dbReference>
<evidence type="ECO:0000313" key="1">
    <source>
        <dbReference type="EMBL" id="CAI9580881.1"/>
    </source>
</evidence>
<keyword evidence="2" id="KW-1185">Reference proteome</keyword>
<feature type="non-terminal residue" evidence="1">
    <location>
        <position position="1"/>
    </location>
</feature>
<name>A0ABN9EB05_9NEOB</name>
<accession>A0ABN9EB05</accession>
<proteinExistence type="predicted"/>
<evidence type="ECO:0000313" key="2">
    <source>
        <dbReference type="Proteomes" id="UP001162483"/>
    </source>
</evidence>
<comment type="caution">
    <text evidence="1">The sequence shown here is derived from an EMBL/GenBank/DDBJ whole genome shotgun (WGS) entry which is preliminary data.</text>
</comment>
<organism evidence="1 2">
    <name type="scientific">Staurois parvus</name>
    <dbReference type="NCBI Taxonomy" id="386267"/>
    <lineage>
        <taxon>Eukaryota</taxon>
        <taxon>Metazoa</taxon>
        <taxon>Chordata</taxon>
        <taxon>Craniata</taxon>
        <taxon>Vertebrata</taxon>
        <taxon>Euteleostomi</taxon>
        <taxon>Amphibia</taxon>
        <taxon>Batrachia</taxon>
        <taxon>Anura</taxon>
        <taxon>Neobatrachia</taxon>
        <taxon>Ranoidea</taxon>
        <taxon>Ranidae</taxon>
        <taxon>Staurois</taxon>
    </lineage>
</organism>
<protein>
    <submittedName>
        <fullName evidence="1">Uncharacterized protein</fullName>
    </submittedName>
</protein>
<dbReference type="Proteomes" id="UP001162483">
    <property type="component" value="Unassembled WGS sequence"/>
</dbReference>
<sequence length="97" mass="10949">CLQCAKFNLTTLSVFRATASAGIAVSQKKVRQISDPIQQILIQLHKIIYITQLPPALHDNLKRRVVERYKKSLFSLQSNPCNLKAEMQKVLQGSQSL</sequence>
<reference evidence="1" key="1">
    <citation type="submission" date="2023-05" db="EMBL/GenBank/DDBJ databases">
        <authorList>
            <person name="Stuckert A."/>
        </authorList>
    </citation>
    <scope>NUCLEOTIDE SEQUENCE</scope>
</reference>